<dbReference type="OMA" id="NNCVPGY"/>
<dbReference type="GO" id="GO:0016020">
    <property type="term" value="C:membrane"/>
    <property type="evidence" value="ECO:0000318"/>
    <property type="project" value="GO_Central"/>
</dbReference>
<evidence type="ECO:0000256" key="2">
    <source>
        <dbReference type="ARBA" id="ARBA00009848"/>
    </source>
</evidence>
<dbReference type="GO" id="GO:0098794">
    <property type="term" value="C:postsynapse"/>
    <property type="evidence" value="ECO:0007669"/>
    <property type="project" value="GOC"/>
</dbReference>
<comment type="subcellular location">
    <subcellularLocation>
        <location evidence="1">Endomembrane system</location>
    </subcellularLocation>
</comment>
<keyword evidence="4 12" id="KW-0812">Transmembrane</keyword>
<evidence type="ECO:0000256" key="11">
    <source>
        <dbReference type="PIRSR" id="PIRSR005713-2"/>
    </source>
</evidence>
<evidence type="ECO:0000256" key="7">
    <source>
        <dbReference type="ARBA" id="ARBA00023136"/>
    </source>
</evidence>
<keyword evidence="10" id="KW-0547">Nucleotide-binding</keyword>
<dbReference type="GO" id="GO:0005524">
    <property type="term" value="F:ATP binding"/>
    <property type="evidence" value="ECO:0007669"/>
    <property type="project" value="UniProtKB-KW"/>
</dbReference>
<feature type="binding site" evidence="10">
    <location>
        <position position="196"/>
    </location>
    <ligand>
        <name>ATP</name>
        <dbReference type="ChEBI" id="CHEBI:30616"/>
        <note>ligand shared between two neighboring subunits of the homotrimer</note>
    </ligand>
</feature>
<dbReference type="GO" id="GO:0070588">
    <property type="term" value="P:calcium ion transmembrane transport"/>
    <property type="evidence" value="ECO:0000318"/>
    <property type="project" value="GO_Central"/>
</dbReference>
<gene>
    <name evidence="13" type="ORF">DAPPUDRAFT_310786</name>
</gene>
<dbReference type="InterPro" id="IPR059116">
    <property type="entry name" value="P2X_receptor"/>
</dbReference>
<evidence type="ECO:0000256" key="10">
    <source>
        <dbReference type="PIRSR" id="PIRSR005713-1"/>
    </source>
</evidence>
<evidence type="ECO:0000313" key="13">
    <source>
        <dbReference type="EMBL" id="EFX89097.1"/>
    </source>
</evidence>
<feature type="binding site" evidence="10">
    <location>
        <position position="320"/>
    </location>
    <ligand>
        <name>ATP</name>
        <dbReference type="ChEBI" id="CHEBI:30616"/>
        <note>ligand shared between two neighboring subunits of the homotrimer</note>
    </ligand>
</feature>
<dbReference type="InterPro" id="IPR027309">
    <property type="entry name" value="P2X_extracellular_dom_sf"/>
</dbReference>
<dbReference type="FunFam" id="2.60.490.10:FF:000010">
    <property type="entry name" value="Uncharacterized protein"/>
    <property type="match status" value="1"/>
</dbReference>
<dbReference type="InterPro" id="IPR001429">
    <property type="entry name" value="P2X_purnocptor"/>
</dbReference>
<keyword evidence="14" id="KW-1185">Reference proteome</keyword>
<dbReference type="PRINTS" id="PR01307">
    <property type="entry name" value="P2XRECEPTOR"/>
</dbReference>
<keyword evidence="10" id="KW-0067">ATP-binding</keyword>
<dbReference type="Gene3D" id="1.10.287.940">
    <property type="entry name" value="atp-gated p2x4 ion channel"/>
    <property type="match status" value="1"/>
</dbReference>
<evidence type="ECO:0000256" key="9">
    <source>
        <dbReference type="ARBA" id="ARBA00023303"/>
    </source>
</evidence>
<dbReference type="OrthoDB" id="494673at2759"/>
<feature type="disulfide bond" evidence="11">
    <location>
        <begin position="273"/>
        <end position="283"/>
    </location>
</feature>
<dbReference type="Pfam" id="PF00864">
    <property type="entry name" value="P2X_receptor"/>
    <property type="match status" value="1"/>
</dbReference>
<feature type="disulfide bond" evidence="11">
    <location>
        <begin position="138"/>
        <end position="167"/>
    </location>
</feature>
<protein>
    <submittedName>
        <fullName evidence="13">Uncharacterized protein</fullName>
    </submittedName>
</protein>
<dbReference type="AlphaFoldDB" id="E9FVI6"/>
<evidence type="ECO:0000256" key="1">
    <source>
        <dbReference type="ARBA" id="ARBA00004308"/>
    </source>
</evidence>
<evidence type="ECO:0000313" key="14">
    <source>
        <dbReference type="Proteomes" id="UP000000305"/>
    </source>
</evidence>
<evidence type="ECO:0000256" key="8">
    <source>
        <dbReference type="ARBA" id="ARBA00023286"/>
    </source>
</evidence>
<keyword evidence="8" id="KW-1071">Ligand-gated ion channel</keyword>
<organism evidence="13 14">
    <name type="scientific">Daphnia pulex</name>
    <name type="common">Water flea</name>
    <dbReference type="NCBI Taxonomy" id="6669"/>
    <lineage>
        <taxon>Eukaryota</taxon>
        <taxon>Metazoa</taxon>
        <taxon>Ecdysozoa</taxon>
        <taxon>Arthropoda</taxon>
        <taxon>Crustacea</taxon>
        <taxon>Branchiopoda</taxon>
        <taxon>Diplostraca</taxon>
        <taxon>Cladocera</taxon>
        <taxon>Anomopoda</taxon>
        <taxon>Daphniidae</taxon>
        <taxon>Daphnia</taxon>
    </lineage>
</organism>
<name>E9FVI6_DAPPU</name>
<dbReference type="GO" id="GO:0001614">
    <property type="term" value="F:purinergic nucleotide receptor activity"/>
    <property type="evidence" value="ECO:0007669"/>
    <property type="project" value="InterPro"/>
</dbReference>
<dbReference type="GO" id="GO:0005886">
    <property type="term" value="C:plasma membrane"/>
    <property type="evidence" value="ECO:0007669"/>
    <property type="project" value="InterPro"/>
</dbReference>
<dbReference type="GO" id="GO:0012505">
    <property type="term" value="C:endomembrane system"/>
    <property type="evidence" value="ECO:0007669"/>
    <property type="project" value="UniProtKB-SubCell"/>
</dbReference>
<dbReference type="InParanoid" id="E9FVI6"/>
<dbReference type="NCBIfam" id="TIGR00863">
    <property type="entry name" value="P2X"/>
    <property type="match status" value="1"/>
</dbReference>
<dbReference type="KEGG" id="dpx:DAPPUDRAFT_310786"/>
<evidence type="ECO:0000256" key="3">
    <source>
        <dbReference type="ARBA" id="ARBA00022448"/>
    </source>
</evidence>
<feature type="transmembrane region" description="Helical" evidence="12">
    <location>
        <begin position="346"/>
        <end position="368"/>
    </location>
</feature>
<feature type="disulfide bond" evidence="11">
    <location>
        <begin position="229"/>
        <end position="239"/>
    </location>
</feature>
<feature type="disulfide bond" evidence="11">
    <location>
        <begin position="132"/>
        <end position="155"/>
    </location>
</feature>
<evidence type="ECO:0000256" key="4">
    <source>
        <dbReference type="ARBA" id="ARBA00022692"/>
    </source>
</evidence>
<dbReference type="Gene3D" id="2.60.490.10">
    <property type="entry name" value="atp-gated p2x4 ion channel domain"/>
    <property type="match status" value="1"/>
</dbReference>
<proteinExistence type="inferred from homology"/>
<comment type="similarity">
    <text evidence="2">Belongs to the P2X receptor family.</text>
</comment>
<feature type="transmembrane region" description="Helical" evidence="12">
    <location>
        <begin position="29"/>
        <end position="48"/>
    </location>
</feature>
<dbReference type="PANTHER" id="PTHR10125">
    <property type="entry name" value="P2X PURINOCEPTOR"/>
    <property type="match status" value="1"/>
</dbReference>
<dbReference type="PANTHER" id="PTHR10125:SF31">
    <property type="entry name" value="P2X RECEPTOR E"/>
    <property type="match status" value="1"/>
</dbReference>
<reference evidence="13 14" key="1">
    <citation type="journal article" date="2011" name="Science">
        <title>The ecoresponsive genome of Daphnia pulex.</title>
        <authorList>
            <person name="Colbourne J.K."/>
            <person name="Pfrender M.E."/>
            <person name="Gilbert D."/>
            <person name="Thomas W.K."/>
            <person name="Tucker A."/>
            <person name="Oakley T.H."/>
            <person name="Tokishita S."/>
            <person name="Aerts A."/>
            <person name="Arnold G.J."/>
            <person name="Basu M.K."/>
            <person name="Bauer D.J."/>
            <person name="Caceres C.E."/>
            <person name="Carmel L."/>
            <person name="Casola C."/>
            <person name="Choi J.H."/>
            <person name="Detter J.C."/>
            <person name="Dong Q."/>
            <person name="Dusheyko S."/>
            <person name="Eads B.D."/>
            <person name="Frohlich T."/>
            <person name="Geiler-Samerotte K.A."/>
            <person name="Gerlach D."/>
            <person name="Hatcher P."/>
            <person name="Jogdeo S."/>
            <person name="Krijgsveld J."/>
            <person name="Kriventseva E.V."/>
            <person name="Kultz D."/>
            <person name="Laforsch C."/>
            <person name="Lindquist E."/>
            <person name="Lopez J."/>
            <person name="Manak J.R."/>
            <person name="Muller J."/>
            <person name="Pangilinan J."/>
            <person name="Patwardhan R.P."/>
            <person name="Pitluck S."/>
            <person name="Pritham E.J."/>
            <person name="Rechtsteiner A."/>
            <person name="Rho M."/>
            <person name="Rogozin I.B."/>
            <person name="Sakarya O."/>
            <person name="Salamov A."/>
            <person name="Schaack S."/>
            <person name="Shapiro H."/>
            <person name="Shiga Y."/>
            <person name="Skalitzky C."/>
            <person name="Smith Z."/>
            <person name="Souvorov A."/>
            <person name="Sung W."/>
            <person name="Tang Z."/>
            <person name="Tsuchiya D."/>
            <person name="Tu H."/>
            <person name="Vos H."/>
            <person name="Wang M."/>
            <person name="Wolf Y.I."/>
            <person name="Yamagata H."/>
            <person name="Yamada T."/>
            <person name="Ye Y."/>
            <person name="Shaw J.R."/>
            <person name="Andrews J."/>
            <person name="Crease T.J."/>
            <person name="Tang H."/>
            <person name="Lucas S.M."/>
            <person name="Robertson H.M."/>
            <person name="Bork P."/>
            <person name="Koonin E.V."/>
            <person name="Zdobnov E.M."/>
            <person name="Grigoriev I.V."/>
            <person name="Lynch M."/>
            <person name="Boore J.L."/>
        </authorList>
    </citation>
    <scope>NUCLEOTIDE SEQUENCE [LARGE SCALE GENOMIC DNA]</scope>
</reference>
<evidence type="ECO:0000256" key="5">
    <source>
        <dbReference type="ARBA" id="ARBA00022989"/>
    </source>
</evidence>
<dbReference type="EMBL" id="GL732525">
    <property type="protein sequence ID" value="EFX89097.1"/>
    <property type="molecule type" value="Genomic_DNA"/>
</dbReference>
<evidence type="ECO:0000256" key="12">
    <source>
        <dbReference type="SAM" id="Phobius"/>
    </source>
</evidence>
<dbReference type="GO" id="GO:0004931">
    <property type="term" value="F:extracellularly ATP-gated monoatomic cation channel activity"/>
    <property type="evidence" value="ECO:0000318"/>
    <property type="project" value="GO_Central"/>
</dbReference>
<keyword evidence="5 12" id="KW-1133">Transmembrane helix</keyword>
<dbReference type="GO" id="GO:0033198">
    <property type="term" value="P:response to ATP"/>
    <property type="evidence" value="ECO:0007669"/>
    <property type="project" value="InterPro"/>
</dbReference>
<keyword evidence="6" id="KW-0406">Ion transport</keyword>
<dbReference type="PhylomeDB" id="E9FVI6"/>
<feature type="binding site" evidence="10">
    <location>
        <begin position="304"/>
        <end position="306"/>
    </location>
    <ligand>
        <name>ATP</name>
        <dbReference type="ChEBI" id="CHEBI:30616"/>
        <note>ligand shared between two neighboring subunits of the homotrimer</note>
    </ligand>
</feature>
<accession>E9FVI6</accession>
<keyword evidence="3" id="KW-0813">Transport</keyword>
<sequence>MGCLKAFSNFLFWYDTPKVVHIRSKKVGILGRFLQLCVLSYIVGYVMVYKNGYQKFADVESSVVTKVRGSVAFTNSTNKNIPDIYRRIWDTSDLIVPPSENNAFFITTNIIITPNQTRGACSEDPDLYGALCDSPRNCIRGQSLPIGNGAMTGRCIPSDANSSVNVCEIFAWCPIEQDIFPLGTDRPLLEETADFTVLIKNFIEFPTFGKTFRRRNIMEDANKTYLQSCHYNQERDPFCPVFRIEDIVSLAGENFTQLAIRGGVIVISIDWNCNLDLDFLEFCKPIYSFRRADDPNTNIAPGWNFRHANYHEENRRTLSKSYGIRFIIDVRGQGRKFDFLTTMLNIGSGISLFGVTIVVCDFIILYISKKRTYYKGVKYLFADVVNEKFMGF</sequence>
<keyword evidence="7 12" id="KW-0472">Membrane</keyword>
<keyword evidence="11" id="KW-1015">Disulfide bond</keyword>
<evidence type="ECO:0000256" key="6">
    <source>
        <dbReference type="ARBA" id="ARBA00023065"/>
    </source>
</evidence>
<dbReference type="HOGENOM" id="CLU_034469_2_0_1"/>
<keyword evidence="9" id="KW-0407">Ion channel</keyword>
<feature type="disulfide bond" evidence="11">
    <location>
        <begin position="121"/>
        <end position="173"/>
    </location>
</feature>
<dbReference type="PIRSF" id="PIRSF005713">
    <property type="entry name" value="P2X_purinoceptor"/>
    <property type="match status" value="1"/>
</dbReference>
<dbReference type="Proteomes" id="UP000000305">
    <property type="component" value="Unassembled WGS sequence"/>
</dbReference>
<dbReference type="eggNOG" id="ENOG502QSUI">
    <property type="taxonomic scope" value="Eukaryota"/>
</dbReference>